<keyword evidence="10" id="KW-1185">Reference proteome</keyword>
<dbReference type="eggNOG" id="ENOG502QVFR">
    <property type="taxonomic scope" value="Eukaryota"/>
</dbReference>
<dbReference type="InterPro" id="IPR007118">
    <property type="entry name" value="Expan_Lol_pI"/>
</dbReference>
<dbReference type="OMA" id="VEDPLYC"/>
<sequence length="270" mass="28876">MAPCLLLVLFLLPALAAGHQHPSTLGSSALSEWRSAKASYYAADPEDAIGACLICAVLLRITGGACGFGDLGKHGYGMATVGLSTALFERGAACGGCYEVKCVDDLKYCLPGTSIVVTATNFCAPNFGLPADAGGVCNPPNHHFLLPIQAFEKIALWKAGVMPIQYRRVKCLRDGGVRFAVTGRSFFLTVLISNVGGAGDVRSVKIKGTESGWLSMGRNWGQIWHINSDFRGQPLSFELTSSDGKTLTNYNVVPKEWDFGKTYTGKQFLL</sequence>
<dbReference type="SMART" id="SM00837">
    <property type="entry name" value="DPBB_1"/>
    <property type="match status" value="1"/>
</dbReference>
<dbReference type="AlphaFoldDB" id="A0A0E0KUD1"/>
<evidence type="ECO:0000259" key="8">
    <source>
        <dbReference type="PROSITE" id="PS50843"/>
    </source>
</evidence>
<keyword evidence="3 6" id="KW-0964">Secreted</keyword>
<dbReference type="GO" id="GO:0009664">
    <property type="term" value="P:plant-type cell wall organization"/>
    <property type="evidence" value="ECO:0007669"/>
    <property type="project" value="InterPro"/>
</dbReference>
<evidence type="ECO:0000256" key="4">
    <source>
        <dbReference type="ARBA" id="ARBA00022729"/>
    </source>
</evidence>
<dbReference type="PROSITE" id="PS50842">
    <property type="entry name" value="EXPANSIN_EG45"/>
    <property type="match status" value="1"/>
</dbReference>
<dbReference type="PRINTS" id="PR01225">
    <property type="entry name" value="EXPANSNFAMLY"/>
</dbReference>
<comment type="similarity">
    <text evidence="1 6">Belongs to the expansin family. Expansin A subfamily.</text>
</comment>
<feature type="domain" description="Expansin-like CBD" evidence="8">
    <location>
        <begin position="186"/>
        <end position="265"/>
    </location>
</feature>
<dbReference type="EnsemblPlants" id="OPUNC04G20530.1">
    <property type="protein sequence ID" value="OPUNC04G20530.1"/>
    <property type="gene ID" value="OPUNC04G20530"/>
</dbReference>
<keyword evidence="5" id="KW-0472">Membrane</keyword>
<dbReference type="InterPro" id="IPR002963">
    <property type="entry name" value="Expansin"/>
</dbReference>
<dbReference type="Gramene" id="OPUNC04G20530.1">
    <property type="protein sequence ID" value="OPUNC04G20530.1"/>
    <property type="gene ID" value="OPUNC04G20530"/>
</dbReference>
<evidence type="ECO:0000313" key="9">
    <source>
        <dbReference type="EnsemblPlants" id="OPUNC04G20530.1"/>
    </source>
</evidence>
<dbReference type="PROSITE" id="PS50843">
    <property type="entry name" value="EXPANSIN_CBD"/>
    <property type="match status" value="1"/>
</dbReference>
<dbReference type="HOGENOM" id="CLU_027462_0_1_1"/>
<dbReference type="Pfam" id="PF01357">
    <property type="entry name" value="Expansin_C"/>
    <property type="match status" value="1"/>
</dbReference>
<dbReference type="CDD" id="cd22274">
    <property type="entry name" value="DPBB_EXPA_N"/>
    <property type="match status" value="1"/>
</dbReference>
<dbReference type="InterPro" id="IPR007117">
    <property type="entry name" value="Expansin_CBD"/>
</dbReference>
<dbReference type="PRINTS" id="PR01226">
    <property type="entry name" value="EXPANSIN"/>
</dbReference>
<feature type="chain" id="PRO_5015212221" description="Expansin" evidence="6">
    <location>
        <begin position="19"/>
        <end position="270"/>
    </location>
</feature>
<dbReference type="GO" id="GO:0016020">
    <property type="term" value="C:membrane"/>
    <property type="evidence" value="ECO:0007669"/>
    <property type="project" value="UniProtKB-SubCell"/>
</dbReference>
<name>A0A0E0KUD1_ORYPU</name>
<organism evidence="9">
    <name type="scientific">Oryza punctata</name>
    <name type="common">Red rice</name>
    <dbReference type="NCBI Taxonomy" id="4537"/>
    <lineage>
        <taxon>Eukaryota</taxon>
        <taxon>Viridiplantae</taxon>
        <taxon>Streptophyta</taxon>
        <taxon>Embryophyta</taxon>
        <taxon>Tracheophyta</taxon>
        <taxon>Spermatophyta</taxon>
        <taxon>Magnoliopsida</taxon>
        <taxon>Liliopsida</taxon>
        <taxon>Poales</taxon>
        <taxon>Poaceae</taxon>
        <taxon>BOP clade</taxon>
        <taxon>Oryzoideae</taxon>
        <taxon>Oryzeae</taxon>
        <taxon>Oryzinae</taxon>
        <taxon>Oryza</taxon>
    </lineage>
</organism>
<evidence type="ECO:0000256" key="2">
    <source>
        <dbReference type="ARBA" id="ARBA00022512"/>
    </source>
</evidence>
<dbReference type="Proteomes" id="UP000026962">
    <property type="component" value="Chromosome 4"/>
</dbReference>
<dbReference type="SUPFAM" id="SSF50685">
    <property type="entry name" value="Barwin-like endoglucanases"/>
    <property type="match status" value="1"/>
</dbReference>
<keyword evidence="6" id="KW-0961">Cell wall biogenesis/degradation</keyword>
<reference evidence="9" key="1">
    <citation type="submission" date="2015-04" db="UniProtKB">
        <authorList>
            <consortium name="EnsemblPlants"/>
        </authorList>
    </citation>
    <scope>IDENTIFICATION</scope>
</reference>
<dbReference type="InterPro" id="IPR036749">
    <property type="entry name" value="Expansin_CBD_sf"/>
</dbReference>
<dbReference type="PANTHER" id="PTHR31867">
    <property type="entry name" value="EXPANSIN-A15"/>
    <property type="match status" value="1"/>
</dbReference>
<dbReference type="Pfam" id="PF03330">
    <property type="entry name" value="DPBB_1"/>
    <property type="match status" value="1"/>
</dbReference>
<comment type="function">
    <text evidence="6">Causes loosening and extension of plant cell walls by disrupting non-covalent bonding between cellulose microfibrils and matrix glucans. No enzymatic activity has been found.</text>
</comment>
<feature type="domain" description="Expansin-like EG45" evidence="7">
    <location>
        <begin position="63"/>
        <end position="176"/>
    </location>
</feature>
<protein>
    <recommendedName>
        <fullName evidence="6">Expansin</fullName>
    </recommendedName>
</protein>
<evidence type="ECO:0000313" key="10">
    <source>
        <dbReference type="Proteomes" id="UP000026962"/>
    </source>
</evidence>
<evidence type="ECO:0000256" key="6">
    <source>
        <dbReference type="RuleBase" id="RU365023"/>
    </source>
</evidence>
<dbReference type="InterPro" id="IPR036908">
    <property type="entry name" value="RlpA-like_sf"/>
</dbReference>
<dbReference type="STRING" id="4537.A0A0E0KUD1"/>
<accession>A0A0E0KUD1</accession>
<proteinExistence type="inferred from homology"/>
<evidence type="ECO:0000256" key="1">
    <source>
        <dbReference type="ARBA" id="ARBA00005392"/>
    </source>
</evidence>
<dbReference type="Gene3D" id="2.40.40.10">
    <property type="entry name" value="RlpA-like domain"/>
    <property type="match status" value="1"/>
</dbReference>
<comment type="subcellular location">
    <subcellularLocation>
        <location evidence="6">Secreted</location>
        <location evidence="6">Cell wall</location>
    </subcellularLocation>
    <subcellularLocation>
        <location evidence="6">Membrane</location>
        <topology evidence="6">Peripheral membrane protein</topology>
    </subcellularLocation>
</comment>
<keyword evidence="2 6" id="KW-0134">Cell wall</keyword>
<feature type="signal peptide" evidence="6">
    <location>
        <begin position="1"/>
        <end position="18"/>
    </location>
</feature>
<evidence type="ECO:0000256" key="5">
    <source>
        <dbReference type="ARBA" id="ARBA00023136"/>
    </source>
</evidence>
<reference evidence="9" key="2">
    <citation type="submission" date="2018-05" db="EMBL/GenBank/DDBJ databases">
        <title>OpunRS2 (Oryza punctata Reference Sequence Version 2).</title>
        <authorList>
            <person name="Zhang J."/>
            <person name="Kudrna D."/>
            <person name="Lee S."/>
            <person name="Talag J."/>
            <person name="Welchert J."/>
            <person name="Wing R.A."/>
        </authorList>
    </citation>
    <scope>NUCLEOTIDE SEQUENCE [LARGE SCALE GENOMIC DNA]</scope>
</reference>
<evidence type="ECO:0000256" key="3">
    <source>
        <dbReference type="ARBA" id="ARBA00022525"/>
    </source>
</evidence>
<keyword evidence="4 6" id="KW-0732">Signal</keyword>
<dbReference type="GO" id="GO:0005576">
    <property type="term" value="C:extracellular region"/>
    <property type="evidence" value="ECO:0007669"/>
    <property type="project" value="InterPro"/>
</dbReference>
<dbReference type="SUPFAM" id="SSF49590">
    <property type="entry name" value="PHL pollen allergen"/>
    <property type="match status" value="1"/>
</dbReference>
<dbReference type="InterPro" id="IPR007112">
    <property type="entry name" value="Expansin/allergen_DPBB_dom"/>
</dbReference>
<evidence type="ECO:0000259" key="7">
    <source>
        <dbReference type="PROSITE" id="PS50842"/>
    </source>
</evidence>
<dbReference type="InterPro" id="IPR009009">
    <property type="entry name" value="RlpA-like_DPBB"/>
</dbReference>
<dbReference type="Gene3D" id="2.60.40.760">
    <property type="entry name" value="Expansin, cellulose-binding-like domain"/>
    <property type="match status" value="1"/>
</dbReference>